<protein>
    <submittedName>
        <fullName evidence="2">SDR family oxidoreductase</fullName>
    </submittedName>
</protein>
<comment type="similarity">
    <text evidence="1">Belongs to the short-chain dehydrogenases/reductases (SDR) family.</text>
</comment>
<evidence type="ECO:0000313" key="3">
    <source>
        <dbReference type="Proteomes" id="UP001642900"/>
    </source>
</evidence>
<dbReference type="InterPro" id="IPR020904">
    <property type="entry name" value="Sc_DH/Rdtase_CS"/>
</dbReference>
<dbReference type="AlphaFoldDB" id="A0A6G4WMH5"/>
<dbReference type="SUPFAM" id="SSF51735">
    <property type="entry name" value="NAD(P)-binding Rossmann-fold domains"/>
    <property type="match status" value="1"/>
</dbReference>
<dbReference type="Proteomes" id="UP001642900">
    <property type="component" value="Unassembled WGS sequence"/>
</dbReference>
<sequence>MILANKVAIITGAASGIGKAIAERFRSAGARLVLADLAAMPEPGSHQMDVSSESDWIRLISDVLTECDRIDVLVNAAGISLSNDTIETCTFETLTKTFDVNLCGTFLGCKHVIASMRDQGSGSIVNIGSIFSRVADGKCAAYTASKGGVGMLTKSTALHLAKTAPGVRCNQVSPTFTLTPMTEQWLAEPSQGEVHRRTLEKAHPMGRLGQPWEIAAATLFLASDESRAITGADFVVDGGYTAQ</sequence>
<dbReference type="InterPro" id="IPR002347">
    <property type="entry name" value="SDR_fam"/>
</dbReference>
<dbReference type="InterPro" id="IPR036291">
    <property type="entry name" value="NAD(P)-bd_dom_sf"/>
</dbReference>
<dbReference type="PANTHER" id="PTHR42760:SF123">
    <property type="entry name" value="OXIDOREDUCTASE"/>
    <property type="match status" value="1"/>
</dbReference>
<dbReference type="FunFam" id="3.40.50.720:FF:000084">
    <property type="entry name" value="Short-chain dehydrogenase reductase"/>
    <property type="match status" value="1"/>
</dbReference>
<dbReference type="GO" id="GO:0016616">
    <property type="term" value="F:oxidoreductase activity, acting on the CH-OH group of donors, NAD or NADP as acceptor"/>
    <property type="evidence" value="ECO:0007669"/>
    <property type="project" value="TreeGrafter"/>
</dbReference>
<dbReference type="Pfam" id="PF13561">
    <property type="entry name" value="adh_short_C2"/>
    <property type="match status" value="1"/>
</dbReference>
<dbReference type="PRINTS" id="PR00080">
    <property type="entry name" value="SDRFAMILY"/>
</dbReference>
<accession>A0A6G4WMH5</accession>
<dbReference type="PANTHER" id="PTHR42760">
    <property type="entry name" value="SHORT-CHAIN DEHYDROGENASES/REDUCTASES FAMILY MEMBER"/>
    <property type="match status" value="1"/>
</dbReference>
<dbReference type="PROSITE" id="PS00061">
    <property type="entry name" value="ADH_SHORT"/>
    <property type="match status" value="1"/>
</dbReference>
<evidence type="ECO:0000256" key="1">
    <source>
        <dbReference type="ARBA" id="ARBA00006484"/>
    </source>
</evidence>
<proteinExistence type="inferred from homology"/>
<dbReference type="Gene3D" id="3.40.50.720">
    <property type="entry name" value="NAD(P)-binding Rossmann-like Domain"/>
    <property type="match status" value="1"/>
</dbReference>
<dbReference type="PRINTS" id="PR00081">
    <property type="entry name" value="GDHRDH"/>
</dbReference>
<dbReference type="GO" id="GO:0030497">
    <property type="term" value="P:fatty acid elongation"/>
    <property type="evidence" value="ECO:0007669"/>
    <property type="project" value="TreeGrafter"/>
</dbReference>
<organism evidence="2 3">
    <name type="scientific">Allomesorhizobium camelthorni</name>
    <dbReference type="NCBI Taxonomy" id="475069"/>
    <lineage>
        <taxon>Bacteria</taxon>
        <taxon>Pseudomonadati</taxon>
        <taxon>Pseudomonadota</taxon>
        <taxon>Alphaproteobacteria</taxon>
        <taxon>Hyphomicrobiales</taxon>
        <taxon>Phyllobacteriaceae</taxon>
        <taxon>Allomesorhizobium</taxon>
    </lineage>
</organism>
<dbReference type="RefSeq" id="WP_165034176.1">
    <property type="nucleotide sequence ID" value="NZ_JAAKZF010000138.1"/>
</dbReference>
<dbReference type="EMBL" id="JAAKZF010000138">
    <property type="protein sequence ID" value="NGO55834.1"/>
    <property type="molecule type" value="Genomic_DNA"/>
</dbReference>
<evidence type="ECO:0000313" key="2">
    <source>
        <dbReference type="EMBL" id="NGO55834.1"/>
    </source>
</evidence>
<reference evidence="2 3" key="1">
    <citation type="submission" date="2020-02" db="EMBL/GenBank/DDBJ databases">
        <title>Genome sequence of strain CCNWXJ40-4.</title>
        <authorList>
            <person name="Gao J."/>
            <person name="Sun J."/>
        </authorList>
    </citation>
    <scope>NUCLEOTIDE SEQUENCE [LARGE SCALE GENOMIC DNA]</scope>
    <source>
        <strain evidence="2 3">CCNWXJ 40-4</strain>
    </source>
</reference>
<gene>
    <name evidence="2" type="ORF">G6N73_33325</name>
</gene>
<name>A0A6G4WMH5_9HYPH</name>
<comment type="caution">
    <text evidence="2">The sequence shown here is derived from an EMBL/GenBank/DDBJ whole genome shotgun (WGS) entry which is preliminary data.</text>
</comment>
<keyword evidence="3" id="KW-1185">Reference proteome</keyword>